<sequence length="340" mass="37184">MENTAIKVLLVFLALWFSYVQAIQNGGFPAVIAFGDSILDTGNNNLLMTLSRSNFLPYGRDFPFHLPTGRFGNGKVLSDLVVAELGIKDLLPAFRSPLLKSSELSTGVCFASGGSGLDKTTASIQGVIWVQDQVVDFQKYIEKLSKEIGDPAQVKKIIANAVILISTGNNDIAITYFSTPARISRYNIDTYTDMLIGWKTTFLQSLYDLGARKFAVLGTLPLGCLPGARQMSGNLICLPHVNYGAKLYNQKVSSLVDKFGQNLPDAKFVYIDMYNPLLDIINNPGQYGFTTAIPCCCSVMTPVPCLSSASHVFWDFAHPSEKAYKAVLPKIVNTIRNNLA</sequence>
<dbReference type="InterPro" id="IPR008265">
    <property type="entry name" value="Lipase_GDSL_AS"/>
</dbReference>
<dbReference type="EMBL" id="CABITT030000001">
    <property type="protein sequence ID" value="VVA91957.1"/>
    <property type="molecule type" value="Genomic_DNA"/>
</dbReference>
<dbReference type="InterPro" id="IPR001087">
    <property type="entry name" value="GDSL"/>
</dbReference>
<gene>
    <name evidence="3" type="ORF">ANE_LOCUS2402</name>
</gene>
<dbReference type="OrthoDB" id="1600564at2759"/>
<dbReference type="InterPro" id="IPR050592">
    <property type="entry name" value="GDSL_lipolytic_enzyme"/>
</dbReference>
<dbReference type="Pfam" id="PF00657">
    <property type="entry name" value="Lipase_GDSL"/>
    <property type="match status" value="1"/>
</dbReference>
<organism evidence="3 4">
    <name type="scientific">Arabis nemorensis</name>
    <dbReference type="NCBI Taxonomy" id="586526"/>
    <lineage>
        <taxon>Eukaryota</taxon>
        <taxon>Viridiplantae</taxon>
        <taxon>Streptophyta</taxon>
        <taxon>Embryophyta</taxon>
        <taxon>Tracheophyta</taxon>
        <taxon>Spermatophyta</taxon>
        <taxon>Magnoliopsida</taxon>
        <taxon>eudicotyledons</taxon>
        <taxon>Gunneridae</taxon>
        <taxon>Pentapetalae</taxon>
        <taxon>rosids</taxon>
        <taxon>malvids</taxon>
        <taxon>Brassicales</taxon>
        <taxon>Brassicaceae</taxon>
        <taxon>Arabideae</taxon>
        <taxon>Arabis</taxon>
    </lineage>
</organism>
<evidence type="ECO:0000313" key="4">
    <source>
        <dbReference type="Proteomes" id="UP000489600"/>
    </source>
</evidence>
<reference evidence="3" key="1">
    <citation type="submission" date="2019-07" db="EMBL/GenBank/DDBJ databases">
        <authorList>
            <person name="Dittberner H."/>
        </authorList>
    </citation>
    <scope>NUCLEOTIDE SEQUENCE [LARGE SCALE GENOMIC DNA]</scope>
</reference>
<dbReference type="Gene3D" id="3.40.50.1110">
    <property type="entry name" value="SGNH hydrolase"/>
    <property type="match status" value="1"/>
</dbReference>
<evidence type="ECO:0000313" key="3">
    <source>
        <dbReference type="EMBL" id="VVA91957.1"/>
    </source>
</evidence>
<dbReference type="AlphaFoldDB" id="A0A565ARA7"/>
<dbReference type="SUPFAM" id="SSF52266">
    <property type="entry name" value="SGNH hydrolase"/>
    <property type="match status" value="1"/>
</dbReference>
<name>A0A565ARA7_9BRAS</name>
<dbReference type="InterPro" id="IPR035669">
    <property type="entry name" value="SGNH_plant_lipase-like"/>
</dbReference>
<evidence type="ECO:0008006" key="5">
    <source>
        <dbReference type="Google" id="ProtNLM"/>
    </source>
</evidence>
<keyword evidence="4" id="KW-1185">Reference proteome</keyword>
<evidence type="ECO:0000256" key="2">
    <source>
        <dbReference type="SAM" id="SignalP"/>
    </source>
</evidence>
<keyword evidence="2" id="KW-0732">Signal</keyword>
<dbReference type="InterPro" id="IPR036514">
    <property type="entry name" value="SGNH_hydro_sf"/>
</dbReference>
<dbReference type="PANTHER" id="PTHR45642:SF89">
    <property type="entry name" value="GDSL-LIKE LIPASE_ACYLHYDROLASE FAMILY PROTEIN"/>
    <property type="match status" value="1"/>
</dbReference>
<dbReference type="GO" id="GO:0006629">
    <property type="term" value="P:lipid metabolic process"/>
    <property type="evidence" value="ECO:0007669"/>
    <property type="project" value="InterPro"/>
</dbReference>
<comment type="similarity">
    <text evidence="1">Belongs to the 'GDSL' lipolytic enzyme family.</text>
</comment>
<dbReference type="GO" id="GO:0005576">
    <property type="term" value="C:extracellular region"/>
    <property type="evidence" value="ECO:0007669"/>
    <property type="project" value="TreeGrafter"/>
</dbReference>
<evidence type="ECO:0000256" key="1">
    <source>
        <dbReference type="ARBA" id="ARBA00008668"/>
    </source>
</evidence>
<dbReference type="Proteomes" id="UP000489600">
    <property type="component" value="Unassembled WGS sequence"/>
</dbReference>
<accession>A0A565ARA7</accession>
<protein>
    <recommendedName>
        <fullName evidence="5">SGNH hydrolase-type esterase domain-containing protein</fullName>
    </recommendedName>
</protein>
<proteinExistence type="inferred from homology"/>
<feature type="chain" id="PRO_5021739020" description="SGNH hydrolase-type esterase domain-containing protein" evidence="2">
    <location>
        <begin position="23"/>
        <end position="340"/>
    </location>
</feature>
<dbReference type="CDD" id="cd01837">
    <property type="entry name" value="SGNH_plant_lipase_like"/>
    <property type="match status" value="1"/>
</dbReference>
<dbReference type="GO" id="GO:0016298">
    <property type="term" value="F:lipase activity"/>
    <property type="evidence" value="ECO:0007669"/>
    <property type="project" value="InterPro"/>
</dbReference>
<dbReference type="PANTHER" id="PTHR45642">
    <property type="entry name" value="GDSL ESTERASE/LIPASE EXL3"/>
    <property type="match status" value="1"/>
</dbReference>
<comment type="caution">
    <text evidence="3">The sequence shown here is derived from an EMBL/GenBank/DDBJ whole genome shotgun (WGS) entry which is preliminary data.</text>
</comment>
<feature type="signal peptide" evidence="2">
    <location>
        <begin position="1"/>
        <end position="22"/>
    </location>
</feature>
<dbReference type="PROSITE" id="PS01098">
    <property type="entry name" value="LIPASE_GDSL_SER"/>
    <property type="match status" value="1"/>
</dbReference>